<comment type="caution">
    <text evidence="1">The sequence shown here is derived from an EMBL/GenBank/DDBJ whole genome shotgun (WGS) entry which is preliminary data.</text>
</comment>
<organism evidence="1 2">
    <name type="scientific">Paraglaciecola agarilytica NO2</name>
    <dbReference type="NCBI Taxonomy" id="1125747"/>
    <lineage>
        <taxon>Bacteria</taxon>
        <taxon>Pseudomonadati</taxon>
        <taxon>Pseudomonadota</taxon>
        <taxon>Gammaproteobacteria</taxon>
        <taxon>Alteromonadales</taxon>
        <taxon>Alteromonadaceae</taxon>
        <taxon>Paraglaciecola</taxon>
    </lineage>
</organism>
<dbReference type="Proteomes" id="UP000008372">
    <property type="component" value="Unassembled WGS sequence"/>
</dbReference>
<accession>A0ABQ0IEW7</accession>
<sequence>MMNATYLITCNDDWCEQYMSRVEEDYDEDIEHDDAYIECENGDGLQYDRQYENHITIHDEKGGFYLDGLDGTIEHVVQESDGAIHFTFEADADNDGTTHYGRGWVSLRDKLTGRIYIHDAGFTSFKLEKSENTK</sequence>
<name>A0ABQ0IEW7_9ALTE</name>
<dbReference type="RefSeq" id="WP_008306732.1">
    <property type="nucleotide sequence ID" value="NZ_BAEK01000094.1"/>
</dbReference>
<reference evidence="1 2" key="1">
    <citation type="journal article" date="2014" name="Environ. Microbiol.">
        <title>Comparative genomics of the marine bacterial genus Glaciecola reveals the high degree of genomic diversity and genomic characteristic for cold adaptation.</title>
        <authorList>
            <person name="Qin Q.L."/>
            <person name="Xie B.B."/>
            <person name="Yu Y."/>
            <person name="Shu Y.L."/>
            <person name="Rong J.C."/>
            <person name="Zhang Y.J."/>
            <person name="Zhao D.L."/>
            <person name="Chen X.L."/>
            <person name="Zhang X.Y."/>
            <person name="Chen B."/>
            <person name="Zhou B.C."/>
            <person name="Zhang Y.Z."/>
        </authorList>
    </citation>
    <scope>NUCLEOTIDE SEQUENCE [LARGE SCALE GENOMIC DNA]</scope>
    <source>
        <strain evidence="1 2">NO2</strain>
    </source>
</reference>
<evidence type="ECO:0000313" key="2">
    <source>
        <dbReference type="Proteomes" id="UP000008372"/>
    </source>
</evidence>
<evidence type="ECO:0000313" key="1">
    <source>
        <dbReference type="EMBL" id="GAC07833.1"/>
    </source>
</evidence>
<dbReference type="EMBL" id="BAEK01000094">
    <property type="protein sequence ID" value="GAC07833.1"/>
    <property type="molecule type" value="Genomic_DNA"/>
</dbReference>
<proteinExistence type="predicted"/>
<protein>
    <recommendedName>
        <fullName evidence="3">DUF5619 domain-containing protein</fullName>
    </recommendedName>
</protein>
<keyword evidence="2" id="KW-1185">Reference proteome</keyword>
<gene>
    <name evidence="1" type="ORF">GAGA_5010</name>
</gene>
<evidence type="ECO:0008006" key="3">
    <source>
        <dbReference type="Google" id="ProtNLM"/>
    </source>
</evidence>